<evidence type="ECO:0000256" key="2">
    <source>
        <dbReference type="ARBA" id="ARBA00023242"/>
    </source>
</evidence>
<dbReference type="Proteomes" id="UP000095085">
    <property type="component" value="Unassembled WGS sequence"/>
</dbReference>
<dbReference type="PANTHER" id="PTHR46910:SF39">
    <property type="entry name" value="ZN(II)2CYS6 TRANSCRIPTION FACTOR (EUROFUNG)"/>
    <property type="match status" value="1"/>
</dbReference>
<feature type="domain" description="Zn(2)-C6 fungal-type" evidence="5">
    <location>
        <begin position="74"/>
        <end position="103"/>
    </location>
</feature>
<dbReference type="InterPro" id="IPR050987">
    <property type="entry name" value="AtrR-like"/>
</dbReference>
<proteinExistence type="predicted"/>
<dbReference type="AlphaFoldDB" id="A0A1E4RM61"/>
<dbReference type="SMART" id="SM00066">
    <property type="entry name" value="GAL4"/>
    <property type="match status" value="1"/>
</dbReference>
<dbReference type="GO" id="GO:0006351">
    <property type="term" value="P:DNA-templated transcription"/>
    <property type="evidence" value="ECO:0007669"/>
    <property type="project" value="InterPro"/>
</dbReference>
<dbReference type="OrthoDB" id="3266505at2759"/>
<protein>
    <recommendedName>
        <fullName evidence="5">Zn(2)-C6 fungal-type domain-containing protein</fullName>
    </recommendedName>
</protein>
<reference evidence="7" key="1">
    <citation type="submission" date="2016-05" db="EMBL/GenBank/DDBJ databases">
        <title>Comparative genomics of biotechnologically important yeasts.</title>
        <authorList>
            <consortium name="DOE Joint Genome Institute"/>
            <person name="Riley R."/>
            <person name="Haridas S."/>
            <person name="Wolfe K.H."/>
            <person name="Lopes M.R."/>
            <person name="Hittinger C.T."/>
            <person name="Goker M."/>
            <person name="Salamov A."/>
            <person name="Wisecaver J."/>
            <person name="Long T.M."/>
            <person name="Aerts A.L."/>
            <person name="Barry K."/>
            <person name="Choi C."/>
            <person name="Clum A."/>
            <person name="Coughlan A.Y."/>
            <person name="Deshpande S."/>
            <person name="Douglass A.P."/>
            <person name="Hanson S.J."/>
            <person name="Klenk H.-P."/>
            <person name="Labutti K."/>
            <person name="Lapidus A."/>
            <person name="Lindquist E."/>
            <person name="Lipzen A."/>
            <person name="Meier-Kolthoff J.P."/>
            <person name="Ohm R.A."/>
            <person name="Otillar R.P."/>
            <person name="Pangilinan J."/>
            <person name="Peng Y."/>
            <person name="Rokas A."/>
            <person name="Rosa C.A."/>
            <person name="Scheuner C."/>
            <person name="Sibirny A.A."/>
            <person name="Slot J.C."/>
            <person name="Stielow J.B."/>
            <person name="Sun H."/>
            <person name="Kurtzman C.P."/>
            <person name="Blackwell M."/>
            <person name="Grigoriev I.V."/>
            <person name="Jeffries T.W."/>
        </authorList>
    </citation>
    <scope>NUCLEOTIDE SEQUENCE [LARGE SCALE GENOMIC DNA]</scope>
    <source>
        <strain evidence="7">NRRL Y-1933</strain>
    </source>
</reference>
<dbReference type="Gene3D" id="4.10.240.10">
    <property type="entry name" value="Zn(2)-C6 fungal-type DNA-binding domain"/>
    <property type="match status" value="1"/>
</dbReference>
<dbReference type="EMBL" id="KV454539">
    <property type="protein sequence ID" value="ODV68339.1"/>
    <property type="molecule type" value="Genomic_DNA"/>
</dbReference>
<dbReference type="STRING" id="984485.A0A1E4RM61"/>
<organism evidence="6 7">
    <name type="scientific">Hyphopichia burtonii NRRL Y-1933</name>
    <dbReference type="NCBI Taxonomy" id="984485"/>
    <lineage>
        <taxon>Eukaryota</taxon>
        <taxon>Fungi</taxon>
        <taxon>Dikarya</taxon>
        <taxon>Ascomycota</taxon>
        <taxon>Saccharomycotina</taxon>
        <taxon>Pichiomycetes</taxon>
        <taxon>Debaryomycetaceae</taxon>
        <taxon>Hyphopichia</taxon>
    </lineage>
</organism>
<dbReference type="InterPro" id="IPR007219">
    <property type="entry name" value="XnlR_reg_dom"/>
</dbReference>
<dbReference type="CDD" id="cd12148">
    <property type="entry name" value="fungal_TF_MHR"/>
    <property type="match status" value="1"/>
</dbReference>
<sequence length="701" mass="81352">MKQLNESGIKRTASDSPGIKEDNYTPQPSIETLEEADRGEFEQVGLIRNSKTLNKDDKMMNSSNDLPQKRSKAACQRCKSRKTKCSGHNPCRSCISGGHECIYPRKAKRIHVLDVELEKYKEEIESLKNELMFYKNRMGVISGKESTPTHQSKESGSKIDFSIWLGSASCELICWNLKEFAKTKMLNNNKRYIKDKGFTISPDFSSFIEEKAYDYILDHTEPEVFNKDVLEKTLKGLTYNETMSLLDNVVLFINSGYLTVDPRDFRIKSREYFNKDGYFDINSIKNEKTDFFLFKMLMILTLGEVYSRRSVISPFSQQLFEDKTLPGLKYFKIIVKFIPTPFQLLSLKEENVNATIQVIELFGLIAIYLRCLDKKQLAVLFTLNALELGISINLHKEQNPKSNHNLYDHYNKIWWATYCLNRFYSSRIGQPLLLSPNEITRSYPQQSRFNINSVVPQSKDDFANSDAMRFYIELAKISDIITNDLYCLKQPFDNKDYFNKTLKIMERLLNWVDDIPDYLKLKMPQDESKKIVDENNRLVYTLHLNYLHHIYLACIPILINLAKSSLMAFNQNGKSKELDLTTLPRNITKLITACINASEATINIFTIVYQEQLLRVFGFTDLDYLLSSSLIFIICMILRIKIPPSRNQFTSQNYTFEEYLEVTMNLIYEMKKRGNLVAKGKLDQIIDLIESLQSLFIEAGY</sequence>
<dbReference type="Pfam" id="PF04082">
    <property type="entry name" value="Fungal_trans"/>
    <property type="match status" value="1"/>
</dbReference>
<evidence type="ECO:0000256" key="3">
    <source>
        <dbReference type="SAM" id="Coils"/>
    </source>
</evidence>
<keyword evidence="7" id="KW-1185">Reference proteome</keyword>
<keyword evidence="2" id="KW-0539">Nucleus</keyword>
<feature type="non-terminal residue" evidence="6">
    <location>
        <position position="701"/>
    </location>
</feature>
<feature type="region of interest" description="Disordered" evidence="4">
    <location>
        <begin position="52"/>
        <end position="71"/>
    </location>
</feature>
<dbReference type="Pfam" id="PF00172">
    <property type="entry name" value="Zn_clus"/>
    <property type="match status" value="1"/>
</dbReference>
<feature type="coiled-coil region" evidence="3">
    <location>
        <begin position="110"/>
        <end position="137"/>
    </location>
</feature>
<evidence type="ECO:0000256" key="1">
    <source>
        <dbReference type="ARBA" id="ARBA00022723"/>
    </source>
</evidence>
<accession>A0A1E4RM61</accession>
<dbReference type="InterPro" id="IPR001138">
    <property type="entry name" value="Zn2Cys6_DnaBD"/>
</dbReference>
<evidence type="ECO:0000313" key="7">
    <source>
        <dbReference type="Proteomes" id="UP000095085"/>
    </source>
</evidence>
<dbReference type="CDD" id="cd00067">
    <property type="entry name" value="GAL4"/>
    <property type="match status" value="1"/>
</dbReference>
<evidence type="ECO:0000256" key="4">
    <source>
        <dbReference type="SAM" id="MobiDB-lite"/>
    </source>
</evidence>
<dbReference type="GO" id="GO:0003677">
    <property type="term" value="F:DNA binding"/>
    <property type="evidence" value="ECO:0007669"/>
    <property type="project" value="InterPro"/>
</dbReference>
<dbReference type="SUPFAM" id="SSF57701">
    <property type="entry name" value="Zn2/Cys6 DNA-binding domain"/>
    <property type="match status" value="1"/>
</dbReference>
<feature type="region of interest" description="Disordered" evidence="4">
    <location>
        <begin position="1"/>
        <end position="38"/>
    </location>
</feature>
<evidence type="ECO:0000259" key="5">
    <source>
        <dbReference type="PROSITE" id="PS50048"/>
    </source>
</evidence>
<keyword evidence="1" id="KW-0479">Metal-binding</keyword>
<feature type="compositionally biased region" description="Basic and acidic residues" evidence="4">
    <location>
        <begin position="8"/>
        <end position="23"/>
    </location>
</feature>
<dbReference type="GO" id="GO:0000981">
    <property type="term" value="F:DNA-binding transcription factor activity, RNA polymerase II-specific"/>
    <property type="evidence" value="ECO:0007669"/>
    <property type="project" value="InterPro"/>
</dbReference>
<evidence type="ECO:0000313" key="6">
    <source>
        <dbReference type="EMBL" id="ODV68339.1"/>
    </source>
</evidence>
<dbReference type="PROSITE" id="PS00463">
    <property type="entry name" value="ZN2_CY6_FUNGAL_1"/>
    <property type="match status" value="1"/>
</dbReference>
<keyword evidence="3" id="KW-0175">Coiled coil</keyword>
<dbReference type="PROSITE" id="PS50048">
    <property type="entry name" value="ZN2_CY6_FUNGAL_2"/>
    <property type="match status" value="1"/>
</dbReference>
<name>A0A1E4RM61_9ASCO</name>
<dbReference type="RefSeq" id="XP_020077406.1">
    <property type="nucleotide sequence ID" value="XM_020219218.1"/>
</dbReference>
<dbReference type="GeneID" id="30993768"/>
<dbReference type="GO" id="GO:0008270">
    <property type="term" value="F:zinc ion binding"/>
    <property type="evidence" value="ECO:0007669"/>
    <property type="project" value="InterPro"/>
</dbReference>
<dbReference type="PANTHER" id="PTHR46910">
    <property type="entry name" value="TRANSCRIPTION FACTOR PDR1"/>
    <property type="match status" value="1"/>
</dbReference>
<gene>
    <name evidence="6" type="ORF">HYPBUDRAFT_119376</name>
</gene>
<dbReference type="InterPro" id="IPR036864">
    <property type="entry name" value="Zn2-C6_fun-type_DNA-bd_sf"/>
</dbReference>